<comment type="caution">
    <text evidence="1">The sequence shown here is derived from an EMBL/GenBank/DDBJ whole genome shotgun (WGS) entry which is preliminary data.</text>
</comment>
<accession>A0ABM9FBU9</accession>
<dbReference type="EMBL" id="CALSBS010000015">
    <property type="protein sequence ID" value="CAH6660638.1"/>
    <property type="molecule type" value="Genomic_DNA"/>
</dbReference>
<name>A0ABM9FBU9_9ENTR</name>
<reference evidence="1" key="1">
    <citation type="submission" date="2022-05" db="EMBL/GenBank/DDBJ databases">
        <authorList>
            <person name="Blom J."/>
        </authorList>
    </citation>
    <scope>NUCLEOTIDE SEQUENCE</scope>
    <source>
        <strain evidence="1">Type strain: CPO20170097</strain>
    </source>
</reference>
<sequence length="119" mass="13155">MEIIQGKDSFNEMATGIIVKLFTNYPSHSEFDYSDWGWNDERSELLRNTLFALRDMGYIQIISSTDMDYAARLTPLGVSVLTQKAPTSGDTIINVLKSAVGESRTAVISAVIGWIFGGK</sequence>
<evidence type="ECO:0000313" key="2">
    <source>
        <dbReference type="Proteomes" id="UP001152651"/>
    </source>
</evidence>
<keyword evidence="2" id="KW-1185">Reference proteome</keyword>
<dbReference type="Proteomes" id="UP001152651">
    <property type="component" value="Unassembled WGS sequence"/>
</dbReference>
<organism evidence="1 2">
    <name type="scientific">Pseudocitrobacter vendiensis</name>
    <dbReference type="NCBI Taxonomy" id="2488306"/>
    <lineage>
        <taxon>Bacteria</taxon>
        <taxon>Pseudomonadati</taxon>
        <taxon>Pseudomonadota</taxon>
        <taxon>Gammaproteobacteria</taxon>
        <taxon>Enterobacterales</taxon>
        <taxon>Enterobacteriaceae</taxon>
        <taxon>Pseudocitrobacter</taxon>
    </lineage>
</organism>
<gene>
    <name evidence="1" type="ORF">FBBNIHIM_16125</name>
</gene>
<dbReference type="RefSeq" id="WP_253898425.1">
    <property type="nucleotide sequence ID" value="NZ_CALSBS010000015.1"/>
</dbReference>
<protein>
    <recommendedName>
        <fullName evidence="3">DUF2513 domain-containing protein</fullName>
    </recommendedName>
</protein>
<evidence type="ECO:0008006" key="3">
    <source>
        <dbReference type="Google" id="ProtNLM"/>
    </source>
</evidence>
<evidence type="ECO:0000313" key="1">
    <source>
        <dbReference type="EMBL" id="CAH6660638.1"/>
    </source>
</evidence>
<proteinExistence type="predicted"/>